<dbReference type="GO" id="GO:0016020">
    <property type="term" value="C:membrane"/>
    <property type="evidence" value="ECO:0007669"/>
    <property type="project" value="TreeGrafter"/>
</dbReference>
<reference evidence="4" key="1">
    <citation type="submission" date="2017-09" db="EMBL/GenBank/DDBJ databases">
        <title>Depth-based differentiation of microbial function through sediment-hosted aquifers and enrichment of novel symbionts in the deep terrestrial subsurface.</title>
        <authorList>
            <person name="Probst A.J."/>
            <person name="Ladd B."/>
            <person name="Jarett J.K."/>
            <person name="Geller-Mcgrath D.E."/>
            <person name="Sieber C.M.K."/>
            <person name="Emerson J.B."/>
            <person name="Anantharaman K."/>
            <person name="Thomas B.C."/>
            <person name="Malmstrom R."/>
            <person name="Stieglmeier M."/>
            <person name="Klingl A."/>
            <person name="Woyke T."/>
            <person name="Ryan C.M."/>
            <person name="Banfield J.F."/>
        </authorList>
    </citation>
    <scope>NUCLEOTIDE SEQUENCE [LARGE SCALE GENOMIC DNA]</scope>
</reference>
<evidence type="ECO:0000313" key="3">
    <source>
        <dbReference type="EMBL" id="PJC29244.1"/>
    </source>
</evidence>
<dbReference type="Pfam" id="PF00534">
    <property type="entry name" value="Glycos_transf_1"/>
    <property type="match status" value="1"/>
</dbReference>
<evidence type="ECO:0008006" key="5">
    <source>
        <dbReference type="Google" id="ProtNLM"/>
    </source>
</evidence>
<evidence type="ECO:0000259" key="2">
    <source>
        <dbReference type="Pfam" id="PF13439"/>
    </source>
</evidence>
<dbReference type="PANTHER" id="PTHR45919:SF1">
    <property type="entry name" value="GDP-MAN:MAN(3)GLCNAC(2)-PP-DOL ALPHA-1,2-MANNOSYLTRANSFERASE"/>
    <property type="match status" value="1"/>
</dbReference>
<organism evidence="3 4">
    <name type="scientific">Candidatus Shapirobacteria bacterium CG_4_9_14_0_2_um_filter_40_11</name>
    <dbReference type="NCBI Taxonomy" id="1974876"/>
    <lineage>
        <taxon>Bacteria</taxon>
        <taxon>Candidatus Shapironibacteriota</taxon>
    </lineage>
</organism>
<dbReference type="Gene3D" id="3.40.50.2000">
    <property type="entry name" value="Glycogen Phosphorylase B"/>
    <property type="match status" value="2"/>
</dbReference>
<dbReference type="Proteomes" id="UP000230885">
    <property type="component" value="Unassembled WGS sequence"/>
</dbReference>
<dbReference type="InterPro" id="IPR001296">
    <property type="entry name" value="Glyco_trans_1"/>
</dbReference>
<dbReference type="GO" id="GO:0006487">
    <property type="term" value="P:protein N-linked glycosylation"/>
    <property type="evidence" value="ECO:0007669"/>
    <property type="project" value="TreeGrafter"/>
</dbReference>
<evidence type="ECO:0000259" key="1">
    <source>
        <dbReference type="Pfam" id="PF00534"/>
    </source>
</evidence>
<feature type="domain" description="Glycosyltransferase subfamily 4-like N-terminal" evidence="2">
    <location>
        <begin position="13"/>
        <end position="156"/>
    </location>
</feature>
<evidence type="ECO:0000313" key="4">
    <source>
        <dbReference type="Proteomes" id="UP000230885"/>
    </source>
</evidence>
<dbReference type="AlphaFoldDB" id="A0A2M8EVV2"/>
<protein>
    <recommendedName>
        <fullName evidence="5">Glycosyl transferase family 1 domain-containing protein</fullName>
    </recommendedName>
</protein>
<dbReference type="InterPro" id="IPR038013">
    <property type="entry name" value="ALG11"/>
</dbReference>
<dbReference type="SUPFAM" id="SSF53756">
    <property type="entry name" value="UDP-Glycosyltransferase/glycogen phosphorylase"/>
    <property type="match status" value="1"/>
</dbReference>
<accession>A0A2M8EVV2</accession>
<dbReference type="GO" id="GO:0004377">
    <property type="term" value="F:GDP-Man:Man(3)GlcNAc(2)-PP-Dol alpha-1,2-mannosyltransferase activity"/>
    <property type="evidence" value="ECO:0007669"/>
    <property type="project" value="InterPro"/>
</dbReference>
<sequence length="354" mass="40619">MKLGIFDPYLDTIGGGERYAMTLAEALLKKGWQVDIFWPDGEIKEKLIDKFSLDIERVNFVSYSPRVNNLFKKISFERRYDLLFYFSDGSTPAMFGKKNLLHFQVPFQKVGGRKLSNRLKLKRINKIVCNSFFTKNIIEKEYGVKGEVWYPPVSVEDFSSGKKENIILAVGRFEKSLTEKRQDILVETFKKMVNKGLENWKLVIAGGCSDDENKNEILNNLKKIAQDFSVEIKVNLPFLELKELYAKSKIFWHAAGYGADEEKSPEKVEHFGMTTVEAMSAGCVPIVINKGGQKEIIQNNKDGFLWETSGDLIDLTEKVINDDKLMSSISEEAVKKSRNFSKKKFYEKIYNFIG</sequence>
<dbReference type="PANTHER" id="PTHR45919">
    <property type="entry name" value="GDP-MAN:MAN(3)GLCNAC(2)-PP-DOL ALPHA-1,2-MANNOSYLTRANSFERASE"/>
    <property type="match status" value="1"/>
</dbReference>
<proteinExistence type="predicted"/>
<dbReference type="EMBL" id="PFSE01000003">
    <property type="protein sequence ID" value="PJC29244.1"/>
    <property type="molecule type" value="Genomic_DNA"/>
</dbReference>
<feature type="domain" description="Glycosyl transferase family 1" evidence="1">
    <location>
        <begin position="160"/>
        <end position="334"/>
    </location>
</feature>
<name>A0A2M8EVV2_9BACT</name>
<gene>
    <name evidence="3" type="ORF">CO053_00385</name>
</gene>
<dbReference type="Pfam" id="PF13439">
    <property type="entry name" value="Glyco_transf_4"/>
    <property type="match status" value="1"/>
</dbReference>
<dbReference type="InterPro" id="IPR028098">
    <property type="entry name" value="Glyco_trans_4-like_N"/>
</dbReference>
<comment type="caution">
    <text evidence="3">The sequence shown here is derived from an EMBL/GenBank/DDBJ whole genome shotgun (WGS) entry which is preliminary data.</text>
</comment>